<organism evidence="3 4">
    <name type="scientific">Adhaeribacter pallidiroseus</name>
    <dbReference type="NCBI Taxonomy" id="2072847"/>
    <lineage>
        <taxon>Bacteria</taxon>
        <taxon>Pseudomonadati</taxon>
        <taxon>Bacteroidota</taxon>
        <taxon>Cytophagia</taxon>
        <taxon>Cytophagales</taxon>
        <taxon>Hymenobacteraceae</taxon>
        <taxon>Adhaeribacter</taxon>
    </lineage>
</organism>
<evidence type="ECO:0000313" key="4">
    <source>
        <dbReference type="Proteomes" id="UP000253919"/>
    </source>
</evidence>
<dbReference type="PRINTS" id="PR00111">
    <property type="entry name" value="ABHYDROLASE"/>
</dbReference>
<proteinExistence type="predicted"/>
<dbReference type="Gene3D" id="3.40.50.1820">
    <property type="entry name" value="alpha/beta hydrolase"/>
    <property type="match status" value="1"/>
</dbReference>
<dbReference type="AlphaFoldDB" id="A0A369QPE5"/>
<feature type="domain" description="AB hydrolase-1" evidence="2">
    <location>
        <begin position="41"/>
        <end position="284"/>
    </location>
</feature>
<keyword evidence="1 3" id="KW-0378">Hydrolase</keyword>
<dbReference type="InterPro" id="IPR000639">
    <property type="entry name" value="Epox_hydrolase-like"/>
</dbReference>
<protein>
    <submittedName>
        <fullName evidence="3">AB hydrolase superfamily protein</fullName>
    </submittedName>
</protein>
<dbReference type="Pfam" id="PF00561">
    <property type="entry name" value="Abhydrolase_1"/>
    <property type="match status" value="1"/>
</dbReference>
<dbReference type="InterPro" id="IPR000073">
    <property type="entry name" value="AB_hydrolase_1"/>
</dbReference>
<gene>
    <name evidence="3" type="ORF">AHMF7616_04833</name>
</gene>
<accession>A0A369QPE5</accession>
<dbReference type="InterPro" id="IPR029058">
    <property type="entry name" value="AB_hydrolase_fold"/>
</dbReference>
<name>A0A369QPE5_9BACT</name>
<dbReference type="GO" id="GO:0016787">
    <property type="term" value="F:hydrolase activity"/>
    <property type="evidence" value="ECO:0007669"/>
    <property type="project" value="UniProtKB-KW"/>
</dbReference>
<dbReference type="PRINTS" id="PR00412">
    <property type="entry name" value="EPOXHYDRLASE"/>
</dbReference>
<reference evidence="3 4" key="1">
    <citation type="submission" date="2018-04" db="EMBL/GenBank/DDBJ databases">
        <title>Adhaeribacter sp. HMF7616 genome sequencing and assembly.</title>
        <authorList>
            <person name="Kang H."/>
            <person name="Kang J."/>
            <person name="Cha I."/>
            <person name="Kim H."/>
            <person name="Joh K."/>
        </authorList>
    </citation>
    <scope>NUCLEOTIDE SEQUENCE [LARGE SCALE GENOMIC DNA]</scope>
    <source>
        <strain evidence="3 4">HMF7616</strain>
    </source>
</reference>
<dbReference type="SUPFAM" id="SSF53474">
    <property type="entry name" value="alpha/beta-Hydrolases"/>
    <property type="match status" value="1"/>
</dbReference>
<dbReference type="PANTHER" id="PTHR43329">
    <property type="entry name" value="EPOXIDE HYDROLASE"/>
    <property type="match status" value="1"/>
</dbReference>
<comment type="caution">
    <text evidence="3">The sequence shown here is derived from an EMBL/GenBank/DDBJ whole genome shotgun (WGS) entry which is preliminary data.</text>
</comment>
<evidence type="ECO:0000256" key="1">
    <source>
        <dbReference type="ARBA" id="ARBA00022801"/>
    </source>
</evidence>
<dbReference type="Proteomes" id="UP000253919">
    <property type="component" value="Unassembled WGS sequence"/>
</dbReference>
<evidence type="ECO:0000259" key="2">
    <source>
        <dbReference type="Pfam" id="PF00561"/>
    </source>
</evidence>
<dbReference type="EMBL" id="QASA01000001">
    <property type="protein sequence ID" value="RDC66202.1"/>
    <property type="molecule type" value="Genomic_DNA"/>
</dbReference>
<keyword evidence="4" id="KW-1185">Reference proteome</keyword>
<evidence type="ECO:0000313" key="3">
    <source>
        <dbReference type="EMBL" id="RDC66202.1"/>
    </source>
</evidence>
<sequence>MPAYIPKPPFAVRLPMTLTQKIYAVNNVQLQVTTAGAANQPLLLFLHGFPEIGLSWRQQLLFFAEQGFYAVAPDQRGYNRSSKPQKVKAYTLTHLTADIAALIRQLTTGQVYLVGHDWGGAVAWAMAQHYPELIHKLIILNMPHPVVLHEHLKNSGRQRLRSWYVGFFQVPFLPEWLCRAFHFKILESSVVQTAWPHTFSRQTLALYKKAWQQPGALRSMINWYRAYKYDPLTGKDKINVPTLLIWGKQDKFLSAAMAQPSIDQCRDGRLEFLDKATHWLHHEQPDVVNNLILDFIKTESPA</sequence>